<dbReference type="Proteomes" id="UP001164676">
    <property type="component" value="Chromosome"/>
</dbReference>
<protein>
    <submittedName>
        <fullName evidence="2">Peptidoglycan binding protein CsiV</fullName>
    </submittedName>
</protein>
<organism evidence="2 3">
    <name type="scientific">Salinivibrio proteolyticus</name>
    <dbReference type="NCBI Taxonomy" id="334715"/>
    <lineage>
        <taxon>Bacteria</taxon>
        <taxon>Pseudomonadati</taxon>
        <taxon>Pseudomonadota</taxon>
        <taxon>Gammaproteobacteria</taxon>
        <taxon>Vibrionales</taxon>
        <taxon>Vibrionaceae</taxon>
        <taxon>Salinivibrio</taxon>
    </lineage>
</organism>
<dbReference type="EMBL" id="CP114584">
    <property type="protein sequence ID" value="WBA13654.1"/>
    <property type="molecule type" value="Genomic_DNA"/>
</dbReference>
<feature type="compositionally biased region" description="Low complexity" evidence="1">
    <location>
        <begin position="145"/>
        <end position="162"/>
    </location>
</feature>
<proteinExistence type="predicted"/>
<accession>A0ABY7L8S3</accession>
<evidence type="ECO:0000256" key="1">
    <source>
        <dbReference type="SAM" id="MobiDB-lite"/>
    </source>
</evidence>
<evidence type="ECO:0000313" key="3">
    <source>
        <dbReference type="Proteomes" id="UP001164676"/>
    </source>
</evidence>
<sequence>MKNHQRQLQSWLTRIAKQSIWALLLIAISQPALAKRLYDVELIVFKRNQDPASVQESWPTQTDIQSVNRAVPVTNTTALQNAGLTPLPRSQWQLTDAYNKLANHAGFTPMVHVAWRQDDSGRAALPLLRVSAGRDYSDRFNVDGTPITAQPAAPTNATASNTESQWEEQSLDTLPPRQPLYELDGTLRVYVQHYLFVEADMVLREPSERRALVEDIIDMPLQTSDAQQGAATNTNNVQVAGLEKVKKQYHIQRFLQPYAFTHKRRMRSGETHYLDNPMMGMIIQVRKAN</sequence>
<feature type="region of interest" description="Disordered" evidence="1">
    <location>
        <begin position="144"/>
        <end position="172"/>
    </location>
</feature>
<name>A0ABY7L8S3_9GAMM</name>
<dbReference type="InterPro" id="IPR021241">
    <property type="entry name" value="CsiV"/>
</dbReference>
<dbReference type="RefSeq" id="WP_241824929.1">
    <property type="nucleotide sequence ID" value="NZ_CP114584.1"/>
</dbReference>
<keyword evidence="3" id="KW-1185">Reference proteome</keyword>
<gene>
    <name evidence="2" type="ORF">N7E60_07765</name>
</gene>
<reference evidence="2" key="1">
    <citation type="submission" date="2022-09" db="EMBL/GenBank/DDBJ databases">
        <authorList>
            <person name="Li Z.-J."/>
        </authorList>
    </citation>
    <scope>NUCLEOTIDE SEQUENCE</scope>
    <source>
        <strain evidence="2">TGB10</strain>
    </source>
</reference>
<dbReference type="Pfam" id="PF10972">
    <property type="entry name" value="CsiV"/>
    <property type="match status" value="1"/>
</dbReference>
<evidence type="ECO:0000313" key="2">
    <source>
        <dbReference type="EMBL" id="WBA13654.1"/>
    </source>
</evidence>